<name>A0A438ITY9_VITVI</name>
<protein>
    <submittedName>
        <fullName evidence="3">Retrovirus-related Pol polyprotein from transposon RE1</fullName>
    </submittedName>
</protein>
<reference evidence="3 4" key="1">
    <citation type="journal article" date="2018" name="PLoS Genet.">
        <title>Population sequencing reveals clonal diversity and ancestral inbreeding in the grapevine cultivar Chardonnay.</title>
        <authorList>
            <person name="Roach M.J."/>
            <person name="Johnson D.L."/>
            <person name="Bohlmann J."/>
            <person name="van Vuuren H.J."/>
            <person name="Jones S.J."/>
            <person name="Pretorius I.S."/>
            <person name="Schmidt S.A."/>
            <person name="Borneman A.R."/>
        </authorList>
    </citation>
    <scope>NUCLEOTIDE SEQUENCE [LARGE SCALE GENOMIC DNA]</scope>
    <source>
        <strain evidence="4">cv. Chardonnay</strain>
        <tissue evidence="3">Leaf</tissue>
    </source>
</reference>
<dbReference type="CDD" id="cd09272">
    <property type="entry name" value="RNase_HI_RT_Ty1"/>
    <property type="match status" value="1"/>
</dbReference>
<feature type="transmembrane region" description="Helical" evidence="1">
    <location>
        <begin position="6"/>
        <end position="24"/>
    </location>
</feature>
<dbReference type="EMBL" id="QGNW01000083">
    <property type="protein sequence ID" value="RVX00202.1"/>
    <property type="molecule type" value="Genomic_DNA"/>
</dbReference>
<dbReference type="InterPro" id="IPR013103">
    <property type="entry name" value="RVT_2"/>
</dbReference>
<dbReference type="Proteomes" id="UP000288805">
    <property type="component" value="Unassembled WGS sequence"/>
</dbReference>
<evidence type="ECO:0000313" key="4">
    <source>
        <dbReference type="Proteomes" id="UP000288805"/>
    </source>
</evidence>
<feature type="domain" description="Reverse transcriptase Ty1/copia-type" evidence="2">
    <location>
        <begin position="124"/>
        <end position="229"/>
    </location>
</feature>
<evidence type="ECO:0000313" key="3">
    <source>
        <dbReference type="EMBL" id="RVX00202.1"/>
    </source>
</evidence>
<organism evidence="3 4">
    <name type="scientific">Vitis vinifera</name>
    <name type="common">Grape</name>
    <dbReference type="NCBI Taxonomy" id="29760"/>
    <lineage>
        <taxon>Eukaryota</taxon>
        <taxon>Viridiplantae</taxon>
        <taxon>Streptophyta</taxon>
        <taxon>Embryophyta</taxon>
        <taxon>Tracheophyta</taxon>
        <taxon>Spermatophyta</taxon>
        <taxon>Magnoliopsida</taxon>
        <taxon>eudicotyledons</taxon>
        <taxon>Gunneridae</taxon>
        <taxon>Pentapetalae</taxon>
        <taxon>rosids</taxon>
        <taxon>Vitales</taxon>
        <taxon>Vitaceae</taxon>
        <taxon>Viteae</taxon>
        <taxon>Vitis</taxon>
    </lineage>
</organism>
<accession>A0A438ITY9</accession>
<dbReference type="SUPFAM" id="SSF56672">
    <property type="entry name" value="DNA/RNA polymerases"/>
    <property type="match status" value="1"/>
</dbReference>
<evidence type="ECO:0000259" key="2">
    <source>
        <dbReference type="Pfam" id="PF07727"/>
    </source>
</evidence>
<dbReference type="Pfam" id="PF07727">
    <property type="entry name" value="RVT_2"/>
    <property type="match status" value="1"/>
</dbReference>
<gene>
    <name evidence="3" type="primary">RE1_2719</name>
    <name evidence="3" type="ORF">CK203_026669</name>
</gene>
<comment type="caution">
    <text evidence="3">The sequence shown here is derived from an EMBL/GenBank/DDBJ whole genome shotgun (WGS) entry which is preliminary data.</text>
</comment>
<keyword evidence="1" id="KW-0472">Membrane</keyword>
<proteinExistence type="predicted"/>
<keyword evidence="1" id="KW-1133">Transmembrane helix</keyword>
<dbReference type="AlphaFoldDB" id="A0A438ITY9"/>
<dbReference type="InterPro" id="IPR043502">
    <property type="entry name" value="DNA/RNA_pol_sf"/>
</dbReference>
<dbReference type="PANTHER" id="PTHR11439">
    <property type="entry name" value="GAG-POL-RELATED RETROTRANSPOSON"/>
    <property type="match status" value="1"/>
</dbReference>
<dbReference type="PANTHER" id="PTHR11439:SF467">
    <property type="entry name" value="INTEGRASE CATALYTIC DOMAIN-CONTAINING PROTEIN"/>
    <property type="match status" value="1"/>
</dbReference>
<keyword evidence="1" id="KW-0812">Transmembrane</keyword>
<sequence length="432" mass="48778">MRSLVLFRFIIVDIVLLLLLSLQLRYLMTHLLSHRFLLPRSCHLLTICLLLFGKSTSEALSHPEWRHTMVDEMAALHSNGTWDLVSLPLGKSTVGCHWVYTVKVGPDGQVNRLKARLVAKAMCHWSLYQLDIKNAFLHGELLEEVYMEQPPGFVAQGESGLVCKLRRSLYGLKQSPQAWFGRFSSIVQEFGMLQSEADHSVFYHHNSSSQCIYLVVYVDDIVITSSDQEGVVMSQMKYALDILEETNMLECKPVDTPMDPNVKLVPGQGEPLRDPGRYRLLVGKLNYLTITRPDISFPMSVVKVCCMKTGVIPKLLVTQIQIRLVHPQIGVPPQGIVFLLEELRFGKNEQIKLVCDNQAALPIASNPVFHERTKHIEVDCHFIREKIASGCVATSFVNSNDQLVDIFTKSLKGPRIKYICNKLGAYDIYAPA</sequence>
<evidence type="ECO:0000256" key="1">
    <source>
        <dbReference type="SAM" id="Phobius"/>
    </source>
</evidence>